<dbReference type="EMBL" id="JBFXLS010000136">
    <property type="protein sequence ID" value="KAL2813815.1"/>
    <property type="molecule type" value="Genomic_DNA"/>
</dbReference>
<name>A0ABR4HEA3_9EURO</name>
<evidence type="ECO:0000256" key="1">
    <source>
        <dbReference type="SAM" id="MobiDB-lite"/>
    </source>
</evidence>
<comment type="caution">
    <text evidence="2">The sequence shown here is derived from an EMBL/GenBank/DDBJ whole genome shotgun (WGS) entry which is preliminary data.</text>
</comment>
<gene>
    <name evidence="2" type="ORF">BDW59DRAFT_27844</name>
</gene>
<dbReference type="Pfam" id="PF13921">
    <property type="entry name" value="Myb_DNA-bind_6"/>
    <property type="match status" value="1"/>
</dbReference>
<proteinExistence type="predicted"/>
<evidence type="ECO:0000313" key="2">
    <source>
        <dbReference type="EMBL" id="KAL2813815.1"/>
    </source>
</evidence>
<keyword evidence="3" id="KW-1185">Reference proteome</keyword>
<evidence type="ECO:0008006" key="4">
    <source>
        <dbReference type="Google" id="ProtNLM"/>
    </source>
</evidence>
<dbReference type="Proteomes" id="UP001610335">
    <property type="component" value="Unassembled WGS sequence"/>
</dbReference>
<protein>
    <recommendedName>
        <fullName evidence="4">Myb-like domain-containing protein</fullName>
    </recommendedName>
</protein>
<evidence type="ECO:0000313" key="3">
    <source>
        <dbReference type="Proteomes" id="UP001610335"/>
    </source>
</evidence>
<reference evidence="2 3" key="1">
    <citation type="submission" date="2024-07" db="EMBL/GenBank/DDBJ databases">
        <title>Section-level genome sequencing and comparative genomics of Aspergillus sections Usti and Cavernicolus.</title>
        <authorList>
            <consortium name="Lawrence Berkeley National Laboratory"/>
            <person name="Nybo J.L."/>
            <person name="Vesth T.C."/>
            <person name="Theobald S."/>
            <person name="Frisvad J.C."/>
            <person name="Larsen T.O."/>
            <person name="Kjaerboelling I."/>
            <person name="Rothschild-Mancinelli K."/>
            <person name="Lyhne E.K."/>
            <person name="Kogle M.E."/>
            <person name="Barry K."/>
            <person name="Clum A."/>
            <person name="Na H."/>
            <person name="Ledsgaard L."/>
            <person name="Lin J."/>
            <person name="Lipzen A."/>
            <person name="Kuo A."/>
            <person name="Riley R."/>
            <person name="Mondo S."/>
            <person name="LaButti K."/>
            <person name="Haridas S."/>
            <person name="Pangalinan J."/>
            <person name="Salamov A.A."/>
            <person name="Simmons B.A."/>
            <person name="Magnuson J.K."/>
            <person name="Chen J."/>
            <person name="Drula E."/>
            <person name="Henrissat B."/>
            <person name="Wiebenga A."/>
            <person name="Lubbers R.J."/>
            <person name="Gomes A.C."/>
            <person name="Makela M.R."/>
            <person name="Stajich J."/>
            <person name="Grigoriev I.V."/>
            <person name="Mortensen U.H."/>
            <person name="De vries R.P."/>
            <person name="Baker S.E."/>
            <person name="Andersen M.R."/>
        </authorList>
    </citation>
    <scope>NUCLEOTIDE SEQUENCE [LARGE SCALE GENOMIC DNA]</scope>
    <source>
        <strain evidence="2 3">CBS 600.67</strain>
    </source>
</reference>
<feature type="compositionally biased region" description="Basic and acidic residues" evidence="1">
    <location>
        <begin position="110"/>
        <end position="135"/>
    </location>
</feature>
<sequence>MLLPSALPCDRRRSSRFTPMRLFSTPPPSDDDSGLPGNGLLGTCRALQSLLNGSPAPSSRRARSARLQSPLHIHPTLPSPASSRKQRPSPKPSRPLTPRPSRGPNKRRRNTFEEDIHMDLDDHTPCDIDSHDPSTPKRRRHLPYDLPLGLSQTDFYSLHSPPVTQSPPSPAYRRQQEALQLPPFDPDAALPSIEESDPTLPPVPQTYDQSWTTDDDQRLVELVLEKFQLSNQDWDDCARQLGKDHASVGQRFQALVGEGNVGLRRGRRMVRSRIHKDWM</sequence>
<feature type="compositionally biased region" description="Pro residues" evidence="1">
    <location>
        <begin position="89"/>
        <end position="98"/>
    </location>
</feature>
<accession>A0ABR4HEA3</accession>
<feature type="region of interest" description="Disordered" evidence="1">
    <location>
        <begin position="1"/>
        <end position="175"/>
    </location>
</feature>
<organism evidence="2 3">
    <name type="scientific">Aspergillus cavernicola</name>
    <dbReference type="NCBI Taxonomy" id="176166"/>
    <lineage>
        <taxon>Eukaryota</taxon>
        <taxon>Fungi</taxon>
        <taxon>Dikarya</taxon>
        <taxon>Ascomycota</taxon>
        <taxon>Pezizomycotina</taxon>
        <taxon>Eurotiomycetes</taxon>
        <taxon>Eurotiomycetidae</taxon>
        <taxon>Eurotiales</taxon>
        <taxon>Aspergillaceae</taxon>
        <taxon>Aspergillus</taxon>
        <taxon>Aspergillus subgen. Nidulantes</taxon>
    </lineage>
</organism>
<feature type="region of interest" description="Disordered" evidence="1">
    <location>
        <begin position="188"/>
        <end position="210"/>
    </location>
</feature>